<dbReference type="KEGG" id="sted:SPTER_01740"/>
<sequence>MECYLVIEIINQEPLKIGAGGSKASQREPAKDYIPGSTIRGAWIGRLKQQGLFASAWQDILLKAACHNAYPYRNGRLYLPAPQHLRLNKHDWRQQKVVCAHALQSAAAVVPLAAGQTKERKNTLPYRFLTTYDGKTLSGLHVAKEYRLHHNTGRNRDREERDNLFRYEAIAAGQVFRTVLRCDPALVPLLMAVFPEEETPVYLGGSKSSGYGLCRWKKIGNVLACYQEAKVLLGLPDQDRRQAPGRDLWITCLSDVLVRNCYGQPVNAIPEEYIERISGEPVSLEKRFIHTGISEGYNATWQARYPKETTLKAGSVLHYTFAGELQGEQLQAIADRLESRLVGERAQDGFGWLGVNLPYPDVLQIGERPAEQEPERMFESNWRELAAAIEGDEHVRDTWELLAAGLAGAKNRWLQKIFLMDELAQGPESERFILAAQLKKHHLQNMKRWLNCRDLSPDRPYTRDNRQCSIAGCHFVAVLDYLNGAENTQLACYAQRYLQTAPGRLFYAGEKEQAERTEVTGREKRFISQLLEMGLKIRIGRKADVAKTDL</sequence>
<dbReference type="AlphaFoldDB" id="A0A517DNI2"/>
<protein>
    <submittedName>
        <fullName evidence="1">CRISPR-associated RAMP protein, Csx10 family</fullName>
    </submittedName>
</protein>
<dbReference type="EMBL" id="CP036259">
    <property type="protein sequence ID" value="QDR78923.1"/>
    <property type="molecule type" value="Genomic_DNA"/>
</dbReference>
<proteinExistence type="predicted"/>
<dbReference type="Proteomes" id="UP000320776">
    <property type="component" value="Chromosome"/>
</dbReference>
<accession>A0A517DNI2</accession>
<name>A0A517DNI2_9FIRM</name>
<gene>
    <name evidence="1" type="ORF">SPTER_01740</name>
</gene>
<organism evidence="1 2">
    <name type="scientific">Sporomusa termitida</name>
    <dbReference type="NCBI Taxonomy" id="2377"/>
    <lineage>
        <taxon>Bacteria</taxon>
        <taxon>Bacillati</taxon>
        <taxon>Bacillota</taxon>
        <taxon>Negativicutes</taxon>
        <taxon>Selenomonadales</taxon>
        <taxon>Sporomusaceae</taxon>
        <taxon>Sporomusa</taxon>
    </lineage>
</organism>
<evidence type="ECO:0000313" key="1">
    <source>
        <dbReference type="EMBL" id="QDR78923.1"/>
    </source>
</evidence>
<reference evidence="1 2" key="1">
    <citation type="submission" date="2019-02" db="EMBL/GenBank/DDBJ databases">
        <title>Closed genome of Sporomusa termitida DSM 4440.</title>
        <authorList>
            <person name="Poehlein A."/>
            <person name="Daniel R."/>
        </authorList>
    </citation>
    <scope>NUCLEOTIDE SEQUENCE [LARGE SCALE GENOMIC DNA]</scope>
    <source>
        <strain evidence="1 2">DSM 4440</strain>
    </source>
</reference>
<dbReference type="OrthoDB" id="482771at2"/>
<keyword evidence="2" id="KW-1185">Reference proteome</keyword>
<evidence type="ECO:0000313" key="2">
    <source>
        <dbReference type="Proteomes" id="UP000320776"/>
    </source>
</evidence>
<dbReference type="RefSeq" id="WP_144348632.1">
    <property type="nucleotide sequence ID" value="NZ_CP036259.1"/>
</dbReference>